<dbReference type="KEGG" id="kbs:EPA93_14615"/>
<dbReference type="EMBL" id="CP035758">
    <property type="protein sequence ID" value="QBD77163.1"/>
    <property type="molecule type" value="Genomic_DNA"/>
</dbReference>
<name>A0A4P6JPL7_KTERU</name>
<dbReference type="AlphaFoldDB" id="A0A4P6JPL7"/>
<accession>A0A4P6JPL7</accession>
<dbReference type="OrthoDB" id="9804278at2"/>
<dbReference type="RefSeq" id="WP_129888226.1">
    <property type="nucleotide sequence ID" value="NZ_CP035758.1"/>
</dbReference>
<protein>
    <submittedName>
        <fullName evidence="2">Uncharacterized protein</fullName>
    </submittedName>
</protein>
<keyword evidence="3" id="KW-1185">Reference proteome</keyword>
<sequence length="92" mass="10558">MGKQVVTTMSTKCTCLGIIEVTRRQFQEAGTTCVECPACGARRTLKSPKDLPHFPSHPRRLTPPPKRERHWVEQEEIWKVSEGRGWRQSVLT</sequence>
<reference evidence="2 3" key="1">
    <citation type="submission" date="2019-01" db="EMBL/GenBank/DDBJ databases">
        <title>Ktedonosporobacter rubrisoli SCAWS-G2.</title>
        <authorList>
            <person name="Huang Y."/>
            <person name="Yan B."/>
        </authorList>
    </citation>
    <scope>NUCLEOTIDE SEQUENCE [LARGE SCALE GENOMIC DNA]</scope>
    <source>
        <strain evidence="2 3">SCAWS-G2</strain>
    </source>
</reference>
<evidence type="ECO:0000313" key="3">
    <source>
        <dbReference type="Proteomes" id="UP000290365"/>
    </source>
</evidence>
<dbReference type="Proteomes" id="UP000290365">
    <property type="component" value="Chromosome"/>
</dbReference>
<feature type="region of interest" description="Disordered" evidence="1">
    <location>
        <begin position="47"/>
        <end position="70"/>
    </location>
</feature>
<evidence type="ECO:0000313" key="2">
    <source>
        <dbReference type="EMBL" id="QBD77163.1"/>
    </source>
</evidence>
<evidence type="ECO:0000256" key="1">
    <source>
        <dbReference type="SAM" id="MobiDB-lite"/>
    </source>
</evidence>
<organism evidence="2 3">
    <name type="scientific">Ktedonosporobacter rubrisoli</name>
    <dbReference type="NCBI Taxonomy" id="2509675"/>
    <lineage>
        <taxon>Bacteria</taxon>
        <taxon>Bacillati</taxon>
        <taxon>Chloroflexota</taxon>
        <taxon>Ktedonobacteria</taxon>
        <taxon>Ktedonobacterales</taxon>
        <taxon>Ktedonosporobacteraceae</taxon>
        <taxon>Ktedonosporobacter</taxon>
    </lineage>
</organism>
<proteinExistence type="predicted"/>
<gene>
    <name evidence="2" type="ORF">EPA93_14615</name>
</gene>